<dbReference type="AlphaFoldDB" id="A0A3P7MAV6"/>
<proteinExistence type="predicted"/>
<evidence type="ECO:0000313" key="1">
    <source>
        <dbReference type="EMBL" id="VDN20623.1"/>
    </source>
</evidence>
<organism evidence="1 2">
    <name type="scientific">Dibothriocephalus latus</name>
    <name type="common">Fish tapeworm</name>
    <name type="synonym">Diphyllobothrium latum</name>
    <dbReference type="NCBI Taxonomy" id="60516"/>
    <lineage>
        <taxon>Eukaryota</taxon>
        <taxon>Metazoa</taxon>
        <taxon>Spiralia</taxon>
        <taxon>Lophotrochozoa</taxon>
        <taxon>Platyhelminthes</taxon>
        <taxon>Cestoda</taxon>
        <taxon>Eucestoda</taxon>
        <taxon>Diphyllobothriidea</taxon>
        <taxon>Diphyllobothriidae</taxon>
        <taxon>Dibothriocephalus</taxon>
    </lineage>
</organism>
<dbReference type="EMBL" id="UYRU01071108">
    <property type="protein sequence ID" value="VDN20623.1"/>
    <property type="molecule type" value="Genomic_DNA"/>
</dbReference>
<accession>A0A3P7MAV6</accession>
<gene>
    <name evidence="1" type="ORF">DILT_LOCUS13662</name>
</gene>
<dbReference type="Proteomes" id="UP000281553">
    <property type="component" value="Unassembled WGS sequence"/>
</dbReference>
<keyword evidence="2" id="KW-1185">Reference proteome</keyword>
<reference evidence="1 2" key="1">
    <citation type="submission" date="2018-11" db="EMBL/GenBank/DDBJ databases">
        <authorList>
            <consortium name="Pathogen Informatics"/>
        </authorList>
    </citation>
    <scope>NUCLEOTIDE SEQUENCE [LARGE SCALE GENOMIC DNA]</scope>
</reference>
<protein>
    <submittedName>
        <fullName evidence="1">Uncharacterized protein</fullName>
    </submittedName>
</protein>
<evidence type="ECO:0000313" key="2">
    <source>
        <dbReference type="Proteomes" id="UP000281553"/>
    </source>
</evidence>
<sequence length="40" mass="4497">MHTRTPSAQPRSSLKLFPKWVVMNSPNPSSSASRRRSLNS</sequence>
<name>A0A3P7MAV6_DIBLA</name>